<evidence type="ECO:0000313" key="2">
    <source>
        <dbReference type="Proteomes" id="UP000481583"/>
    </source>
</evidence>
<gene>
    <name evidence="1" type="ORF">G5C51_16015</name>
</gene>
<dbReference type="RefSeq" id="WP_165237785.1">
    <property type="nucleotide sequence ID" value="NZ_JAAKZV010000061.1"/>
</dbReference>
<organism evidence="1 2">
    <name type="scientific">Streptomyces coryli</name>
    <dbReference type="NCBI Taxonomy" id="1128680"/>
    <lineage>
        <taxon>Bacteria</taxon>
        <taxon>Bacillati</taxon>
        <taxon>Actinomycetota</taxon>
        <taxon>Actinomycetes</taxon>
        <taxon>Kitasatosporales</taxon>
        <taxon>Streptomycetaceae</taxon>
        <taxon>Streptomyces</taxon>
    </lineage>
</organism>
<keyword evidence="2" id="KW-1185">Reference proteome</keyword>
<comment type="caution">
    <text evidence="1">The sequence shown here is derived from an EMBL/GenBank/DDBJ whole genome shotgun (WGS) entry which is preliminary data.</text>
</comment>
<dbReference type="EMBL" id="JAAKZV010000061">
    <property type="protein sequence ID" value="NGN65397.1"/>
    <property type="molecule type" value="Genomic_DNA"/>
</dbReference>
<sequence length="338" mass="36415">MSGHEELPHNRNNQATGGIWRVPERGAVLKVCTPGDGGATGWATSDEPRHWNHWRREVLAYQSGLAESAFADGGVTAPRLRDLETRADGSVALWLEDVAGLAGTGWTVAQLGDFARRLGAGQARWAADGLPPHAWLSRRWLRQYVRYIGAKDVPEQLDWDHPVAAAAWPEELRGGLRRLWEKREYLFAAAEAAPRTLCHLDVWPMNLIAAADGRSVLLDWAFVGDGAVGEDAANLIVDSVSDGLIDAGLLPGIHEAVLEGYLAGLREAGSRVPEGEVRRAVAASGAAKYAWLAPMMLARLAAGVPVGSASYDAGGGAEEVLRRRRGMCELLVRWADAA</sequence>
<name>A0A6G4U285_9ACTN</name>
<keyword evidence="1" id="KW-0808">Transferase</keyword>
<dbReference type="GO" id="GO:0016740">
    <property type="term" value="F:transferase activity"/>
    <property type="evidence" value="ECO:0007669"/>
    <property type="project" value="UniProtKB-KW"/>
</dbReference>
<dbReference type="AlphaFoldDB" id="A0A6G4U285"/>
<protein>
    <submittedName>
        <fullName evidence="1">Aminoglycoside phosphotransferase</fullName>
    </submittedName>
</protein>
<dbReference type="SUPFAM" id="SSF56112">
    <property type="entry name" value="Protein kinase-like (PK-like)"/>
    <property type="match status" value="1"/>
</dbReference>
<evidence type="ECO:0000313" key="1">
    <source>
        <dbReference type="EMBL" id="NGN65397.1"/>
    </source>
</evidence>
<accession>A0A6G4U285</accession>
<reference evidence="1 2" key="1">
    <citation type="submission" date="2020-02" db="EMBL/GenBank/DDBJ databases">
        <title>Whole-genome analyses of novel actinobacteria.</title>
        <authorList>
            <person name="Sahin N."/>
        </authorList>
    </citation>
    <scope>NUCLEOTIDE SEQUENCE [LARGE SCALE GENOMIC DNA]</scope>
    <source>
        <strain evidence="1 2">A7024</strain>
    </source>
</reference>
<dbReference type="Gene3D" id="3.90.1200.10">
    <property type="match status" value="1"/>
</dbReference>
<dbReference type="Proteomes" id="UP000481583">
    <property type="component" value="Unassembled WGS sequence"/>
</dbReference>
<proteinExistence type="predicted"/>
<dbReference type="InterPro" id="IPR011009">
    <property type="entry name" value="Kinase-like_dom_sf"/>
</dbReference>